<proteinExistence type="predicted"/>
<dbReference type="AlphaFoldDB" id="A0A124JTU2"/>
<dbReference type="Proteomes" id="UP000058012">
    <property type="component" value="Unassembled WGS sequence"/>
</dbReference>
<dbReference type="OrthoDB" id="7597031at2"/>
<comment type="caution">
    <text evidence="3">The sequence shown here is derived from an EMBL/GenBank/DDBJ whole genome shotgun (WGS) entry which is preliminary data.</text>
</comment>
<feature type="compositionally biased region" description="Polar residues" evidence="1">
    <location>
        <begin position="1041"/>
        <end position="1055"/>
    </location>
</feature>
<evidence type="ECO:0000256" key="2">
    <source>
        <dbReference type="SAM" id="Phobius"/>
    </source>
</evidence>
<dbReference type="STRING" id="1117702.AQZ52_17270"/>
<sequence>MNESPGGAPAVRQTGKRRRLALVSAGVLAALAVGLWSAREQIAGGLIDRQLAQMGLPGRYTIESISADRQILRGIVIGDPAHPDLTVERAEVRLAYGLTGPRIGQIILVRPRLYGAYRQGHLSLGALDKVVLANAPSGNAPGLPDLDLTVIDGRAVLESEFGRLAVKADGTGNLAGGFKGTLAAIMPQVAAGGCSGARLTAYGAISVADGRPRFAGPVRLNGLTCGKDLSTGPAALALDVTGDKDLGGAAIRGKLEAGTLAARGMAASRLALGGELVFKLGELRGHVVSEAAGVRTAGLVAGTLGIDGDLDVKAGGESVVLRGAVSGRGLARGAATERALAGAAAAAEGTLAAPLLARLRGALAREERGSRLAGDVVLRREGVKWSLVAPSAAVRGGSGAALLSVSRLQVASQPGRLPSLAGNFAMAGEGLPPITGRMEPGAGGRPALKLRMAAYRSGADMLALPLLEVAQGPGGALTFSGIAEASGAIPGGAVSGLSLPIAGTISPRGDLALWERCVTPAFTSLQVGAVTLDRRQLTVCPAGGQAIVRYGAGGFSAALGMSALALSGRLGETPLVLSTGPVGLAWPGTLTLRGADVTLGQGEAATRVKLANLVARLGKDFAGTFGGVDARLAAVPIDLTDAAGDWRFAEGALTLSGVHFAAADRFQPARFKTLAGENAVLTLKDNRIAAEAVLREPDSRAEVVRVSLAHDLATARGHADLAVDGLVFDKRKIVPGKVGGLQVDTLAPQFKGVIALAEGTVRGTGRVDWTDRTLTSTGTFGTDGFDFAAAFGPVKAVSGTLHFTDLIGMATAPHQILHVGSANPGIEVNDGVVDIELLPGQVVRINGGVWPFLGGKLRLSPGDLRLTVNEPRRFRIEIENLDAAKFLERMELANLSATGVFDGVLPLEFDASGGRIIGGELVSRLPGGTVSYVGALSYKDLSMMANFAFDALKSLDYSSMTIGMDGNLAGDVITRVQFSGIRQGKDAKQNFLTRQIARVPLQFNVNIHAPFYSLISSMNPQPPPGAFRGLPRTLQPPASGVQPSVSSSTPKGAGN</sequence>
<dbReference type="Pfam" id="PF11739">
    <property type="entry name" value="YdbH-like"/>
    <property type="match status" value="1"/>
</dbReference>
<evidence type="ECO:0000313" key="3">
    <source>
        <dbReference type="EMBL" id="KUR70550.1"/>
    </source>
</evidence>
<reference evidence="3 4" key="1">
    <citation type="submission" date="2015-10" db="EMBL/GenBank/DDBJ databases">
        <title>Draft genome sequence of Novosphingobium fuchskuhlense DSM 25065 isolated from a surface water sample of the southwest basin of Lake Grosse Fuchskuhle.</title>
        <authorList>
            <person name="Ruckert C."/>
            <person name="Winkler A."/>
            <person name="Glaeser J."/>
            <person name="Grossart H.-P."/>
            <person name="Kalinowski J."/>
            <person name="Glaeser S."/>
        </authorList>
    </citation>
    <scope>NUCLEOTIDE SEQUENCE [LARGE SCALE GENOMIC DNA]</scope>
    <source>
        <strain evidence="3 4">FNE08-7</strain>
    </source>
</reference>
<dbReference type="EMBL" id="LLZS01000009">
    <property type="protein sequence ID" value="KUR70550.1"/>
    <property type="molecule type" value="Genomic_DNA"/>
</dbReference>
<evidence type="ECO:0000313" key="4">
    <source>
        <dbReference type="Proteomes" id="UP000058012"/>
    </source>
</evidence>
<protein>
    <submittedName>
        <fullName evidence="3">Uncharacterized protein</fullName>
    </submittedName>
</protein>
<keyword evidence="2" id="KW-0812">Transmembrane</keyword>
<gene>
    <name evidence="3" type="ORF">AQZ52_17270</name>
</gene>
<name>A0A124JTU2_9SPHN</name>
<accession>A0A124JTU2</accession>
<dbReference type="RefSeq" id="WP_067913849.1">
    <property type="nucleotide sequence ID" value="NZ_KQ954246.1"/>
</dbReference>
<keyword evidence="4" id="KW-1185">Reference proteome</keyword>
<keyword evidence="2" id="KW-0472">Membrane</keyword>
<keyword evidence="2" id="KW-1133">Transmembrane helix</keyword>
<feature type="region of interest" description="Disordered" evidence="1">
    <location>
        <begin position="1023"/>
        <end position="1055"/>
    </location>
</feature>
<evidence type="ECO:0000256" key="1">
    <source>
        <dbReference type="SAM" id="MobiDB-lite"/>
    </source>
</evidence>
<organism evidence="3 4">
    <name type="scientific">Novosphingobium fuchskuhlense</name>
    <dbReference type="NCBI Taxonomy" id="1117702"/>
    <lineage>
        <taxon>Bacteria</taxon>
        <taxon>Pseudomonadati</taxon>
        <taxon>Pseudomonadota</taxon>
        <taxon>Alphaproteobacteria</taxon>
        <taxon>Sphingomonadales</taxon>
        <taxon>Sphingomonadaceae</taxon>
        <taxon>Novosphingobium</taxon>
    </lineage>
</organism>
<feature type="transmembrane region" description="Helical" evidence="2">
    <location>
        <begin position="20"/>
        <end position="38"/>
    </location>
</feature>
<dbReference type="InterPro" id="IPR021730">
    <property type="entry name" value="YdbH"/>
</dbReference>